<evidence type="ECO:0000313" key="3">
    <source>
        <dbReference type="Proteomes" id="UP001500067"/>
    </source>
</evidence>
<name>A0ABP8NF95_9BACT</name>
<protein>
    <submittedName>
        <fullName evidence="2">Uncharacterized protein</fullName>
    </submittedName>
</protein>
<feature type="signal peptide" evidence="1">
    <location>
        <begin position="1"/>
        <end position="19"/>
    </location>
</feature>
<gene>
    <name evidence="2" type="ORF">GCM10023093_14830</name>
</gene>
<sequence>MKRLILISACFAATVHAYAQSECVKTAVNMTGQQKTLTTSGAKSVTSRQTFVYYERKRLRKNDSAYALPGVAAQYPSEPLLLNSSKDVAPVEEKYNVSVTLPERTLTACPDSVMNVAANLNIERIASYTGNYPEHYAPQYHKVSKRSYKVAARKMRKIERKQEKIARRAEVNVETRSTTDLASR</sequence>
<dbReference type="Proteomes" id="UP001500067">
    <property type="component" value="Unassembled WGS sequence"/>
</dbReference>
<evidence type="ECO:0000313" key="2">
    <source>
        <dbReference type="EMBL" id="GAA4464456.1"/>
    </source>
</evidence>
<keyword evidence="1" id="KW-0732">Signal</keyword>
<dbReference type="EMBL" id="BAABFA010000010">
    <property type="protein sequence ID" value="GAA4464456.1"/>
    <property type="molecule type" value="Genomic_DNA"/>
</dbReference>
<keyword evidence="3" id="KW-1185">Reference proteome</keyword>
<organism evidence="2 3">
    <name type="scientific">Nemorincola caseinilytica</name>
    <dbReference type="NCBI Taxonomy" id="2054315"/>
    <lineage>
        <taxon>Bacteria</taxon>
        <taxon>Pseudomonadati</taxon>
        <taxon>Bacteroidota</taxon>
        <taxon>Chitinophagia</taxon>
        <taxon>Chitinophagales</taxon>
        <taxon>Chitinophagaceae</taxon>
        <taxon>Nemorincola</taxon>
    </lineage>
</organism>
<evidence type="ECO:0000256" key="1">
    <source>
        <dbReference type="SAM" id="SignalP"/>
    </source>
</evidence>
<feature type="chain" id="PRO_5045943225" evidence="1">
    <location>
        <begin position="20"/>
        <end position="184"/>
    </location>
</feature>
<accession>A0ABP8NF95</accession>
<dbReference type="RefSeq" id="WP_345080904.1">
    <property type="nucleotide sequence ID" value="NZ_BAABFA010000010.1"/>
</dbReference>
<reference evidence="3" key="1">
    <citation type="journal article" date="2019" name="Int. J. Syst. Evol. Microbiol.">
        <title>The Global Catalogue of Microorganisms (GCM) 10K type strain sequencing project: providing services to taxonomists for standard genome sequencing and annotation.</title>
        <authorList>
            <consortium name="The Broad Institute Genomics Platform"/>
            <consortium name="The Broad Institute Genome Sequencing Center for Infectious Disease"/>
            <person name="Wu L."/>
            <person name="Ma J."/>
        </authorList>
    </citation>
    <scope>NUCLEOTIDE SEQUENCE [LARGE SCALE GENOMIC DNA]</scope>
    <source>
        <strain evidence="3">JCM 32105</strain>
    </source>
</reference>
<comment type="caution">
    <text evidence="2">The sequence shown here is derived from an EMBL/GenBank/DDBJ whole genome shotgun (WGS) entry which is preliminary data.</text>
</comment>
<proteinExistence type="predicted"/>